<feature type="binding site" evidence="9">
    <location>
        <position position="281"/>
    </location>
    <ligand>
        <name>substrate</name>
    </ligand>
</feature>
<evidence type="ECO:0000256" key="2">
    <source>
        <dbReference type="ARBA" id="ARBA00006601"/>
    </source>
</evidence>
<feature type="binding site" evidence="10">
    <location>
        <position position="55"/>
    </location>
    <ligand>
        <name>NAD(+)</name>
        <dbReference type="ChEBI" id="CHEBI:57540"/>
    </ligand>
</feature>
<dbReference type="InterPro" id="IPR036220">
    <property type="entry name" value="UDP-Glc/GDP-Man_DH_C_sf"/>
</dbReference>
<dbReference type="Proteomes" id="UP000198825">
    <property type="component" value="Chromosome I"/>
</dbReference>
<organism evidence="12 13">
    <name type="scientific">Microlunatus sagamiharensis</name>
    <dbReference type="NCBI Taxonomy" id="546874"/>
    <lineage>
        <taxon>Bacteria</taxon>
        <taxon>Bacillati</taxon>
        <taxon>Actinomycetota</taxon>
        <taxon>Actinomycetes</taxon>
        <taxon>Propionibacteriales</taxon>
        <taxon>Propionibacteriaceae</taxon>
        <taxon>Microlunatus</taxon>
    </lineage>
</organism>
<dbReference type="NCBIfam" id="TIGR03026">
    <property type="entry name" value="NDP-sugDHase"/>
    <property type="match status" value="1"/>
</dbReference>
<dbReference type="Pfam" id="PF03721">
    <property type="entry name" value="UDPG_MGDP_dh_N"/>
    <property type="match status" value="1"/>
</dbReference>
<evidence type="ECO:0000256" key="3">
    <source>
        <dbReference type="ARBA" id="ARBA00012954"/>
    </source>
</evidence>
<feature type="binding site" evidence="10">
    <location>
        <position position="141"/>
    </location>
    <ligand>
        <name>NAD(+)</name>
        <dbReference type="ChEBI" id="CHEBI:57540"/>
    </ligand>
</feature>
<dbReference type="SUPFAM" id="SSF51735">
    <property type="entry name" value="NAD(P)-binding Rossmann-fold domains"/>
    <property type="match status" value="1"/>
</dbReference>
<dbReference type="AlphaFoldDB" id="A0A1H2LTA2"/>
<dbReference type="InterPro" id="IPR014027">
    <property type="entry name" value="UDP-Glc/GDP-Man_DH_C"/>
</dbReference>
<dbReference type="GO" id="GO:0006065">
    <property type="term" value="P:UDP-glucuronate biosynthetic process"/>
    <property type="evidence" value="ECO:0007669"/>
    <property type="project" value="UniProtKB-UniPathway"/>
</dbReference>
<dbReference type="PIRSF" id="PIRSF500134">
    <property type="entry name" value="UDPglc_DH_bac"/>
    <property type="match status" value="1"/>
</dbReference>
<protein>
    <recommendedName>
        <fullName evidence="3 7">UDP-glucose 6-dehydrogenase</fullName>
        <ecNumber evidence="3 7">1.1.1.22</ecNumber>
    </recommendedName>
</protein>
<dbReference type="PANTHER" id="PTHR43750:SF3">
    <property type="entry name" value="UDP-GLUCOSE 6-DEHYDROGENASE TUAD"/>
    <property type="match status" value="1"/>
</dbReference>
<keyword evidence="4 7" id="KW-0560">Oxidoreductase</keyword>
<dbReference type="InterPro" id="IPR014026">
    <property type="entry name" value="UDP-Glc/GDP-Man_DH_dimer"/>
</dbReference>
<proteinExistence type="inferred from homology"/>
<dbReference type="InterPro" id="IPR028357">
    <property type="entry name" value="UDPglc_DH_bac"/>
</dbReference>
<dbReference type="EC" id="1.1.1.22" evidence="3 7"/>
<dbReference type="PANTHER" id="PTHR43750">
    <property type="entry name" value="UDP-GLUCOSE 6-DEHYDROGENASE TUAD"/>
    <property type="match status" value="1"/>
</dbReference>
<feature type="binding site" evidence="9">
    <location>
        <begin position="169"/>
        <end position="172"/>
    </location>
    <ligand>
        <name>substrate</name>
    </ligand>
</feature>
<feature type="binding site" evidence="10">
    <location>
        <position position="354"/>
    </location>
    <ligand>
        <name>NAD(+)</name>
        <dbReference type="ChEBI" id="CHEBI:57540"/>
    </ligand>
</feature>
<feature type="binding site" evidence="9">
    <location>
        <begin position="273"/>
        <end position="277"/>
    </location>
    <ligand>
        <name>substrate</name>
    </ligand>
</feature>
<dbReference type="GO" id="GO:0051287">
    <property type="term" value="F:NAD binding"/>
    <property type="evidence" value="ECO:0007669"/>
    <property type="project" value="InterPro"/>
</dbReference>
<comment type="pathway">
    <text evidence="1">Nucleotide-sugar biosynthesis; UDP-alpha-D-glucuronate biosynthesis; UDP-alpha-D-glucuronate from UDP-alpha-D-glucose: step 1/1.</text>
</comment>
<keyword evidence="5 7" id="KW-0520">NAD</keyword>
<dbReference type="SUPFAM" id="SSF48179">
    <property type="entry name" value="6-phosphogluconate dehydrogenase C-terminal domain-like"/>
    <property type="match status" value="1"/>
</dbReference>
<evidence type="ECO:0000256" key="6">
    <source>
        <dbReference type="ARBA" id="ARBA00047473"/>
    </source>
</evidence>
<keyword evidence="13" id="KW-1185">Reference proteome</keyword>
<name>A0A1H2LTA2_9ACTN</name>
<evidence type="ECO:0000313" key="12">
    <source>
        <dbReference type="EMBL" id="SDU84243.1"/>
    </source>
</evidence>
<dbReference type="UniPathway" id="UPA00038">
    <property type="reaction ID" value="UER00491"/>
</dbReference>
<feature type="binding site" evidence="10">
    <location>
        <position position="287"/>
    </location>
    <ligand>
        <name>NAD(+)</name>
        <dbReference type="ChEBI" id="CHEBI:57540"/>
    </ligand>
</feature>
<dbReference type="Gene3D" id="3.40.50.720">
    <property type="entry name" value="NAD(P)-binding Rossmann-like Domain"/>
    <property type="match status" value="2"/>
</dbReference>
<sequence length="457" mass="48134">MIDLLETVQDRVVPPAPHGAVSMSVVGCGYLGAVHAASMASLGHDVVGVDVDAAKVAELASGRSPFFEPGLGALLVDGTRAGTLRFTTDPAGAPGATVHFVCVGTPQRRGENAADLRHVDAAVAQLLPQLKPGDLVVGKSTVPVGTAERIAEQMAAVEPAATLVWNPEFLREGHAVEDTLSPDRLVYGVPEGAAGERAVAVLDRVYAKALAAGTPQVVTDYTTAQLVKVAANSFLATKISFINAMAELCEATGGDVIQLADAIGHDARIGRRFLNAGLGFGGGCLPKDIRAFMARAGELGVDQALTFLREVDSINMRRRVRMVDLAREVSSGSIVGRRIAVLGAAFKPHSDDVRDSPALSVAAQMSLQGADVVVTDPQAVPNAAAKWPDLVFETDLATAVRDAELVLVLTEWPEYVALDPAWLTPLVARTRILDGRNALDPARWRAAGWTYRALGRR</sequence>
<dbReference type="STRING" id="546874.SAMN04488544_0808"/>
<dbReference type="InterPro" id="IPR036291">
    <property type="entry name" value="NAD(P)-bd_dom_sf"/>
</dbReference>
<evidence type="ECO:0000256" key="10">
    <source>
        <dbReference type="PIRSR" id="PIRSR500134-3"/>
    </source>
</evidence>
<gene>
    <name evidence="12" type="ORF">SAMN04488544_0808</name>
</gene>
<evidence type="ECO:0000256" key="1">
    <source>
        <dbReference type="ARBA" id="ARBA00004701"/>
    </source>
</evidence>
<dbReference type="PIRSF" id="PIRSF000124">
    <property type="entry name" value="UDPglc_GDPman_dh"/>
    <property type="match status" value="1"/>
</dbReference>
<feature type="binding site" evidence="10">
    <location>
        <position position="50"/>
    </location>
    <ligand>
        <name>NAD(+)</name>
        <dbReference type="ChEBI" id="CHEBI:57540"/>
    </ligand>
</feature>
<feature type="binding site" evidence="10">
    <location>
        <position position="105"/>
    </location>
    <ligand>
        <name>NAD(+)</name>
        <dbReference type="ChEBI" id="CHEBI:57540"/>
    </ligand>
</feature>
<feature type="binding site" evidence="10">
    <location>
        <position position="172"/>
    </location>
    <ligand>
        <name>NAD(+)</name>
        <dbReference type="ChEBI" id="CHEBI:57540"/>
    </ligand>
</feature>
<evidence type="ECO:0000256" key="4">
    <source>
        <dbReference type="ARBA" id="ARBA00023002"/>
    </source>
</evidence>
<evidence type="ECO:0000313" key="13">
    <source>
        <dbReference type="Proteomes" id="UP000198825"/>
    </source>
</evidence>
<reference evidence="13" key="1">
    <citation type="submission" date="2016-10" db="EMBL/GenBank/DDBJ databases">
        <authorList>
            <person name="Varghese N."/>
            <person name="Submissions S."/>
        </authorList>
    </citation>
    <scope>NUCLEOTIDE SEQUENCE [LARGE SCALE GENOMIC DNA]</scope>
    <source>
        <strain evidence="13">DSM 21743</strain>
    </source>
</reference>
<dbReference type="Pfam" id="PF00984">
    <property type="entry name" value="UDPG_MGDP_dh"/>
    <property type="match status" value="1"/>
</dbReference>
<feature type="binding site" evidence="9">
    <location>
        <position position="347"/>
    </location>
    <ligand>
        <name>substrate</name>
    </ligand>
</feature>
<dbReference type="GO" id="GO:0003979">
    <property type="term" value="F:UDP-glucose 6-dehydrogenase activity"/>
    <property type="evidence" value="ECO:0007669"/>
    <property type="project" value="UniProtKB-EC"/>
</dbReference>
<dbReference type="InterPro" id="IPR001732">
    <property type="entry name" value="UDP-Glc/GDP-Man_DH_N"/>
</dbReference>
<dbReference type="SMART" id="SM00984">
    <property type="entry name" value="UDPG_MGDP_dh_C"/>
    <property type="match status" value="1"/>
</dbReference>
<evidence type="ECO:0000256" key="7">
    <source>
        <dbReference type="PIRNR" id="PIRNR000124"/>
    </source>
</evidence>
<feature type="domain" description="UDP-glucose/GDP-mannose dehydrogenase C-terminal" evidence="11">
    <location>
        <begin position="340"/>
        <end position="441"/>
    </location>
</feature>
<dbReference type="GO" id="GO:0000271">
    <property type="term" value="P:polysaccharide biosynthetic process"/>
    <property type="evidence" value="ECO:0007669"/>
    <property type="project" value="InterPro"/>
</dbReference>
<feature type="active site" description="Nucleophile" evidence="8">
    <location>
        <position position="284"/>
    </location>
</feature>
<dbReference type="Gene3D" id="1.20.5.100">
    <property type="entry name" value="Cytochrome c1, transmembrane anchor, C-terminal"/>
    <property type="match status" value="1"/>
</dbReference>
<evidence type="ECO:0000259" key="11">
    <source>
        <dbReference type="SMART" id="SM00984"/>
    </source>
</evidence>
<evidence type="ECO:0000256" key="5">
    <source>
        <dbReference type="ARBA" id="ARBA00023027"/>
    </source>
</evidence>
<dbReference type="SUPFAM" id="SSF52413">
    <property type="entry name" value="UDP-glucose/GDP-mannose dehydrogenase C-terminal domain"/>
    <property type="match status" value="1"/>
</dbReference>
<dbReference type="EMBL" id="LT629799">
    <property type="protein sequence ID" value="SDU84243.1"/>
    <property type="molecule type" value="Genomic_DNA"/>
</dbReference>
<evidence type="ECO:0000256" key="9">
    <source>
        <dbReference type="PIRSR" id="PIRSR500134-2"/>
    </source>
</evidence>
<feature type="binding site" evidence="9">
    <location>
        <position position="228"/>
    </location>
    <ligand>
        <name>substrate</name>
    </ligand>
</feature>
<comment type="catalytic activity">
    <reaction evidence="6 7">
        <text>UDP-alpha-D-glucose + 2 NAD(+) + H2O = UDP-alpha-D-glucuronate + 2 NADH + 3 H(+)</text>
        <dbReference type="Rhea" id="RHEA:23596"/>
        <dbReference type="ChEBI" id="CHEBI:15377"/>
        <dbReference type="ChEBI" id="CHEBI:15378"/>
        <dbReference type="ChEBI" id="CHEBI:57540"/>
        <dbReference type="ChEBI" id="CHEBI:57945"/>
        <dbReference type="ChEBI" id="CHEBI:58052"/>
        <dbReference type="ChEBI" id="CHEBI:58885"/>
        <dbReference type="EC" id="1.1.1.22"/>
    </reaction>
</comment>
<evidence type="ECO:0000256" key="8">
    <source>
        <dbReference type="PIRSR" id="PIRSR500134-1"/>
    </source>
</evidence>
<dbReference type="InterPro" id="IPR017476">
    <property type="entry name" value="UDP-Glc/GDP-Man"/>
</dbReference>
<comment type="similarity">
    <text evidence="2 7">Belongs to the UDP-glucose/GDP-mannose dehydrogenase family.</text>
</comment>
<accession>A0A1H2LTA2</accession>
<dbReference type="Pfam" id="PF03720">
    <property type="entry name" value="UDPG_MGDP_dh_C"/>
    <property type="match status" value="1"/>
</dbReference>
<dbReference type="InterPro" id="IPR008927">
    <property type="entry name" value="6-PGluconate_DH-like_C_sf"/>
</dbReference>